<dbReference type="InterPro" id="IPR040564">
    <property type="entry name" value="CxC3-like"/>
</dbReference>
<name>A0A7M5WII2_9CNID</name>
<keyword evidence="3" id="KW-1185">Reference proteome</keyword>
<feature type="domain" description="CxC3 like cysteine cluster" evidence="1">
    <location>
        <begin position="22"/>
        <end position="124"/>
    </location>
</feature>
<dbReference type="Proteomes" id="UP000594262">
    <property type="component" value="Unplaced"/>
</dbReference>
<protein>
    <recommendedName>
        <fullName evidence="1">CxC3 like cysteine cluster domain-containing protein</fullName>
    </recommendedName>
</protein>
<dbReference type="InterPro" id="IPR040521">
    <property type="entry name" value="KDZ"/>
</dbReference>
<dbReference type="Pfam" id="PF18758">
    <property type="entry name" value="KDZ"/>
    <property type="match status" value="1"/>
</dbReference>
<accession>A0A7M5WII2</accession>
<evidence type="ECO:0000313" key="3">
    <source>
        <dbReference type="Proteomes" id="UP000594262"/>
    </source>
</evidence>
<sequence>MTCLKNTLKRRRGVTESSMVPLLPKACPVCSGKDITRIAGDYINVVSLTGKCLLRTFSTRCLGCGELNNPFTMANIIQSGFWPNSPKRLSYLFDQEVFRFWDGLRKNAPGTSENSFLEVLNTLAKFHGRHGKISPSIFSTAFKEWCFCQYKIDCAQHKNWLECPACAYEQHSSHVDGNCKLYRYKSSGKRTRSEFYDGLFIVNDMEVKPFIEELYQGKFGKVEKDVRCGGVWGAARNTARNKKSLDITGLEVMSCRHQLGQKALNMHQGELYGYALFLIKHHMVPRNVQFVFADVMCKLRKYVERVDPATAKKFTGALSVMHAKGHGLDCQVIWDGEWIDGTGRSTGEETEQVFSFLSRFCNTTKYQKPENREETLTEMILHWNKRKIEAQAEYLVKKYKKVQGDLLQHEKDVKTALDKFDVQPDFADLKSEIRAIASKVSVPSATSLTDSAKILLLFHDLKRQVNDHEEFSFLASICPNLPDLSVLNIQLLRKKKEDKIKILRSLIKSNGQNIDPNDVLSVVTVGFERMMESVYFEKVHWLTRIKKVADTSKQRFILRKKVSKTTTSMQNLVTLYNEFSREKVVFDDVIKGSFKWILDLQQRLYPRGFTDIEKRCVLISQMKKERCEEELVILQLEMKKYLRFYGNKCLTMEQEIKIIWKVQRFSGNCSLSEKDTYTLSICCARRCLCFKEFFRIQMSNMMKKTILKRKTRMKLLWKSSNRFSIMISITMVLTLKMTKMKLEMKSILTLIWFYPLEMTS</sequence>
<proteinExistence type="predicted"/>
<dbReference type="PANTHER" id="PTHR33104">
    <property type="entry name" value="SI:DKEY-29D5.2"/>
    <property type="match status" value="1"/>
</dbReference>
<dbReference type="Pfam" id="PF18804">
    <property type="entry name" value="CxC3"/>
    <property type="match status" value="1"/>
</dbReference>
<dbReference type="OrthoDB" id="5988223at2759"/>
<dbReference type="PANTHER" id="PTHR33104:SF2">
    <property type="entry name" value="CXC3 LIKE CYSTEINE CLUSTER DOMAIN-CONTAINING PROTEIN"/>
    <property type="match status" value="1"/>
</dbReference>
<dbReference type="EnsemblMetazoa" id="CLYHEMT001839.3">
    <property type="protein sequence ID" value="CLYHEMP001839.3"/>
    <property type="gene ID" value="CLYHEMG001839"/>
</dbReference>
<reference evidence="2" key="1">
    <citation type="submission" date="2021-01" db="UniProtKB">
        <authorList>
            <consortium name="EnsemblMetazoa"/>
        </authorList>
    </citation>
    <scope>IDENTIFICATION</scope>
</reference>
<evidence type="ECO:0000259" key="1">
    <source>
        <dbReference type="Pfam" id="PF18804"/>
    </source>
</evidence>
<organism evidence="2 3">
    <name type="scientific">Clytia hemisphaerica</name>
    <dbReference type="NCBI Taxonomy" id="252671"/>
    <lineage>
        <taxon>Eukaryota</taxon>
        <taxon>Metazoa</taxon>
        <taxon>Cnidaria</taxon>
        <taxon>Hydrozoa</taxon>
        <taxon>Hydroidolina</taxon>
        <taxon>Leptothecata</taxon>
        <taxon>Obeliida</taxon>
        <taxon>Clytiidae</taxon>
        <taxon>Clytia</taxon>
    </lineage>
</organism>
<evidence type="ECO:0000313" key="2">
    <source>
        <dbReference type="EnsemblMetazoa" id="CLYHEMP001839.3"/>
    </source>
</evidence>
<dbReference type="AlphaFoldDB" id="A0A7M5WII2"/>